<evidence type="ECO:0000256" key="5">
    <source>
        <dbReference type="SAM" id="Phobius"/>
    </source>
</evidence>
<dbReference type="InterPro" id="IPR004014">
    <property type="entry name" value="ATPase_P-typ_cation-transptr_N"/>
</dbReference>
<dbReference type="HOGENOM" id="CLU_778844_0_0_1"/>
<dbReference type="AlphaFoldDB" id="S7W688"/>
<dbReference type="VEuPathDB" id="MicrosporidiaDB:SLOPH_1454"/>
<feature type="transmembrane region" description="Helical" evidence="5">
    <location>
        <begin position="324"/>
        <end position="350"/>
    </location>
</feature>
<proteinExistence type="predicted"/>
<dbReference type="Proteomes" id="UP000014978">
    <property type="component" value="Unassembled WGS sequence"/>
</dbReference>
<feature type="domain" description="Cation-transporting P-type ATPase N-terminal" evidence="7">
    <location>
        <begin position="77"/>
        <end position="117"/>
    </location>
</feature>
<dbReference type="GO" id="GO:0005388">
    <property type="term" value="F:P-type calcium transporter activity"/>
    <property type="evidence" value="ECO:0007669"/>
    <property type="project" value="TreeGrafter"/>
</dbReference>
<dbReference type="Pfam" id="PF00122">
    <property type="entry name" value="E1-E2_ATPase"/>
    <property type="match status" value="1"/>
</dbReference>
<evidence type="ECO:0000256" key="1">
    <source>
        <dbReference type="ARBA" id="ARBA00004127"/>
    </source>
</evidence>
<accession>S7W688</accession>
<sequence length="356" mass="40094">MEDDFFSITNEDLVNMFNNKELIYQNRIISLEDLANLLYIDLENGVCKIDDTKILFAKMSDMKQKVHNVEEAYKILNRKVFGENDVQLKSQKTFINILKSNMNDKTLIILTIAAMFSIAIGIGKMFLSGEKFGVVEGVSILVAVVIIVLVGTINEYSQEILFRNLEKKKTEKLIKIYKNKNLETIHISDITVGDIVYLEAGDLIPADCILVSKNPLFCDESLVTGEVEGIEKNINHLFLMSGSYVMNGLGRAMVICVGENSFKGKILKSLEVERKNTPLQEKIEVLTSNIAMKAIYISIILFIAQLLKLFFVRRIFKIDYVLEIFIESIALAAMAIPEGLPIAITLALSFGTKRML</sequence>
<name>S7W688_SPRLO</name>
<gene>
    <name evidence="8" type="ORF">SLOPH_1454</name>
</gene>
<keyword evidence="9" id="KW-1185">Reference proteome</keyword>
<protein>
    <submittedName>
        <fullName evidence="8">Plasma membrane calcium-transporting ATPase</fullName>
    </submittedName>
</protein>
<dbReference type="GO" id="GO:0006874">
    <property type="term" value="P:intracellular calcium ion homeostasis"/>
    <property type="evidence" value="ECO:0007669"/>
    <property type="project" value="TreeGrafter"/>
</dbReference>
<dbReference type="STRING" id="1358809.S7W688"/>
<feature type="transmembrane region" description="Helical" evidence="5">
    <location>
        <begin position="107"/>
        <end position="127"/>
    </location>
</feature>
<dbReference type="InterPro" id="IPR001757">
    <property type="entry name" value="P_typ_ATPase"/>
</dbReference>
<dbReference type="SUPFAM" id="SSF81665">
    <property type="entry name" value="Calcium ATPase, transmembrane domain M"/>
    <property type="match status" value="1"/>
</dbReference>
<dbReference type="InterPro" id="IPR059000">
    <property type="entry name" value="ATPase_P-type_domA"/>
</dbReference>
<keyword evidence="5" id="KW-1133">Transmembrane helix</keyword>
<feature type="transmembrane region" description="Helical" evidence="5">
    <location>
        <begin position="294"/>
        <end position="312"/>
    </location>
</feature>
<dbReference type="GO" id="GO:0016887">
    <property type="term" value="F:ATP hydrolysis activity"/>
    <property type="evidence" value="ECO:0007669"/>
    <property type="project" value="InterPro"/>
</dbReference>
<evidence type="ECO:0000256" key="4">
    <source>
        <dbReference type="ARBA" id="ARBA00022842"/>
    </source>
</evidence>
<evidence type="ECO:0000259" key="6">
    <source>
        <dbReference type="Pfam" id="PF00122"/>
    </source>
</evidence>
<feature type="transmembrane region" description="Helical" evidence="5">
    <location>
        <begin position="133"/>
        <end position="153"/>
    </location>
</feature>
<dbReference type="InterPro" id="IPR008250">
    <property type="entry name" value="ATPase_P-typ_transduc_dom_A_sf"/>
</dbReference>
<dbReference type="EMBL" id="ATCN01000902">
    <property type="protein sequence ID" value="EPR78281.1"/>
    <property type="molecule type" value="Genomic_DNA"/>
</dbReference>
<dbReference type="Gene3D" id="1.20.1110.10">
    <property type="entry name" value="Calcium-transporting ATPase, transmembrane domain"/>
    <property type="match status" value="1"/>
</dbReference>
<keyword evidence="2" id="KW-0547">Nucleotide-binding</keyword>
<dbReference type="SUPFAM" id="SSF81653">
    <property type="entry name" value="Calcium ATPase, transduction domain A"/>
    <property type="match status" value="1"/>
</dbReference>
<keyword evidence="3" id="KW-0067">ATP-binding</keyword>
<dbReference type="PANTHER" id="PTHR24093">
    <property type="entry name" value="CATION TRANSPORTING ATPASE"/>
    <property type="match status" value="1"/>
</dbReference>
<dbReference type="GO" id="GO:0005886">
    <property type="term" value="C:plasma membrane"/>
    <property type="evidence" value="ECO:0007669"/>
    <property type="project" value="TreeGrafter"/>
</dbReference>
<dbReference type="InterPro" id="IPR023298">
    <property type="entry name" value="ATPase_P-typ_TM_dom_sf"/>
</dbReference>
<dbReference type="OrthoDB" id="3352408at2759"/>
<dbReference type="Pfam" id="PF00690">
    <property type="entry name" value="Cation_ATPase_N"/>
    <property type="match status" value="1"/>
</dbReference>
<dbReference type="GO" id="GO:0012505">
    <property type="term" value="C:endomembrane system"/>
    <property type="evidence" value="ECO:0007669"/>
    <property type="project" value="UniProtKB-SubCell"/>
</dbReference>
<dbReference type="GO" id="GO:0005524">
    <property type="term" value="F:ATP binding"/>
    <property type="evidence" value="ECO:0007669"/>
    <property type="project" value="UniProtKB-KW"/>
</dbReference>
<keyword evidence="4" id="KW-0460">Magnesium</keyword>
<dbReference type="NCBIfam" id="TIGR01494">
    <property type="entry name" value="ATPase_P-type"/>
    <property type="match status" value="1"/>
</dbReference>
<evidence type="ECO:0000313" key="9">
    <source>
        <dbReference type="Proteomes" id="UP000014978"/>
    </source>
</evidence>
<evidence type="ECO:0000259" key="7">
    <source>
        <dbReference type="Pfam" id="PF00690"/>
    </source>
</evidence>
<reference evidence="9" key="1">
    <citation type="journal article" date="2013" name="PLoS Genet.">
        <title>The genome of Spraguea lophii and the basis of host-microsporidian interactions.</title>
        <authorList>
            <person name="Campbell S.E."/>
            <person name="Williams T.A."/>
            <person name="Yousuf A."/>
            <person name="Soanes D.M."/>
            <person name="Paszkiewicz K.H."/>
            <person name="Williams B.A.P."/>
        </authorList>
    </citation>
    <scope>NUCLEOTIDE SEQUENCE [LARGE SCALE GENOMIC DNA]</scope>
    <source>
        <strain evidence="9">42_110</strain>
    </source>
</reference>
<evidence type="ECO:0000313" key="8">
    <source>
        <dbReference type="EMBL" id="EPR78281.1"/>
    </source>
</evidence>
<dbReference type="Gene3D" id="2.70.150.10">
    <property type="entry name" value="Calcium-transporting ATPase, cytoplasmic transduction domain A"/>
    <property type="match status" value="1"/>
</dbReference>
<feature type="domain" description="P-type ATPase A" evidence="6">
    <location>
        <begin position="175"/>
        <end position="271"/>
    </location>
</feature>
<dbReference type="PANTHER" id="PTHR24093:SF369">
    <property type="entry name" value="CALCIUM-TRANSPORTING ATPASE"/>
    <property type="match status" value="1"/>
</dbReference>
<evidence type="ECO:0000256" key="2">
    <source>
        <dbReference type="ARBA" id="ARBA00022741"/>
    </source>
</evidence>
<organism evidence="8 9">
    <name type="scientific">Spraguea lophii (strain 42_110)</name>
    <name type="common">Microsporidian parasite</name>
    <dbReference type="NCBI Taxonomy" id="1358809"/>
    <lineage>
        <taxon>Eukaryota</taxon>
        <taxon>Fungi</taxon>
        <taxon>Fungi incertae sedis</taxon>
        <taxon>Microsporidia</taxon>
        <taxon>Spragueidae</taxon>
        <taxon>Spraguea</taxon>
    </lineage>
</organism>
<comment type="subcellular location">
    <subcellularLocation>
        <location evidence="1">Endomembrane system</location>
        <topology evidence="1">Multi-pass membrane protein</topology>
    </subcellularLocation>
</comment>
<comment type="caution">
    <text evidence="8">The sequence shown here is derived from an EMBL/GenBank/DDBJ whole genome shotgun (WGS) entry which is preliminary data.</text>
</comment>
<keyword evidence="5" id="KW-0472">Membrane</keyword>
<evidence type="ECO:0000256" key="3">
    <source>
        <dbReference type="ARBA" id="ARBA00022840"/>
    </source>
</evidence>
<dbReference type="InParanoid" id="S7W688"/>
<keyword evidence="5" id="KW-0812">Transmembrane</keyword>
<feature type="non-terminal residue" evidence="8">
    <location>
        <position position="356"/>
    </location>
</feature>